<accession>A0A7V3ZVN4</accession>
<keyword evidence="5" id="KW-0819">tRNA processing</keyword>
<dbReference type="GO" id="GO:0005737">
    <property type="term" value="C:cytoplasm"/>
    <property type="evidence" value="ECO:0007669"/>
    <property type="project" value="UniProtKB-SubCell"/>
</dbReference>
<evidence type="ECO:0000256" key="9">
    <source>
        <dbReference type="ARBA" id="ARBA00022842"/>
    </source>
</evidence>
<dbReference type="InterPro" id="IPR027417">
    <property type="entry name" value="P-loop_NTPase"/>
</dbReference>
<organism evidence="11">
    <name type="scientific">candidate division WOR-3 bacterium</name>
    <dbReference type="NCBI Taxonomy" id="2052148"/>
    <lineage>
        <taxon>Bacteria</taxon>
        <taxon>Bacteria division WOR-3</taxon>
    </lineage>
</organism>
<sequence length="137" mass="15671">MKVITHSEEETIELGKKLAKKFKKGDIVALYGELGSGKTTLIKGIVSGLGYQKTVKSPSFIMVAVYLAEIPIYHIDLYRIENEETIENLGIFEYLYGEGISLIEWAERIEKNLPPKRINIRIKILGKNEREFEIENL</sequence>
<proteinExistence type="inferred from homology"/>
<keyword evidence="7" id="KW-0547">Nucleotide-binding</keyword>
<dbReference type="GO" id="GO:0002949">
    <property type="term" value="P:tRNA threonylcarbamoyladenosine modification"/>
    <property type="evidence" value="ECO:0007669"/>
    <property type="project" value="InterPro"/>
</dbReference>
<evidence type="ECO:0000256" key="7">
    <source>
        <dbReference type="ARBA" id="ARBA00022741"/>
    </source>
</evidence>
<evidence type="ECO:0000256" key="2">
    <source>
        <dbReference type="ARBA" id="ARBA00007599"/>
    </source>
</evidence>
<dbReference type="Pfam" id="PF02367">
    <property type="entry name" value="TsaE"/>
    <property type="match status" value="1"/>
</dbReference>
<evidence type="ECO:0000256" key="5">
    <source>
        <dbReference type="ARBA" id="ARBA00022694"/>
    </source>
</evidence>
<reference evidence="11" key="1">
    <citation type="journal article" date="2020" name="mSystems">
        <title>Genome- and Community-Level Interaction Insights into Carbon Utilization and Element Cycling Functions of Hydrothermarchaeota in Hydrothermal Sediment.</title>
        <authorList>
            <person name="Zhou Z."/>
            <person name="Liu Y."/>
            <person name="Xu W."/>
            <person name="Pan J."/>
            <person name="Luo Z.H."/>
            <person name="Li M."/>
        </authorList>
    </citation>
    <scope>NUCLEOTIDE SEQUENCE [LARGE SCALE GENOMIC DNA]</scope>
    <source>
        <strain evidence="11">SpSt-697</strain>
    </source>
</reference>
<dbReference type="NCBIfam" id="TIGR00150">
    <property type="entry name" value="T6A_YjeE"/>
    <property type="match status" value="1"/>
</dbReference>
<dbReference type="Gene3D" id="3.40.50.300">
    <property type="entry name" value="P-loop containing nucleotide triphosphate hydrolases"/>
    <property type="match status" value="1"/>
</dbReference>
<evidence type="ECO:0000313" key="11">
    <source>
        <dbReference type="EMBL" id="HGK63973.1"/>
    </source>
</evidence>
<keyword evidence="9" id="KW-0460">Magnesium</keyword>
<comment type="similarity">
    <text evidence="2">Belongs to the TsaE family.</text>
</comment>
<comment type="subcellular location">
    <subcellularLocation>
        <location evidence="1">Cytoplasm</location>
    </subcellularLocation>
</comment>
<dbReference type="InterPro" id="IPR003442">
    <property type="entry name" value="T6A_TsaE"/>
</dbReference>
<keyword evidence="4" id="KW-0963">Cytoplasm</keyword>
<dbReference type="GO" id="GO:0016740">
    <property type="term" value="F:transferase activity"/>
    <property type="evidence" value="ECO:0007669"/>
    <property type="project" value="UniProtKB-KW"/>
</dbReference>
<protein>
    <recommendedName>
        <fullName evidence="3">tRNA threonylcarbamoyladenosine biosynthesis protein TsaE</fullName>
    </recommendedName>
    <alternativeName>
        <fullName evidence="10">t(6)A37 threonylcarbamoyladenosine biosynthesis protein TsaE</fullName>
    </alternativeName>
</protein>
<evidence type="ECO:0000256" key="1">
    <source>
        <dbReference type="ARBA" id="ARBA00004496"/>
    </source>
</evidence>
<evidence type="ECO:0000256" key="10">
    <source>
        <dbReference type="ARBA" id="ARBA00032441"/>
    </source>
</evidence>
<keyword evidence="8" id="KW-0067">ATP-binding</keyword>
<dbReference type="AlphaFoldDB" id="A0A7V3ZVN4"/>
<name>A0A7V3ZVN4_UNCW3</name>
<evidence type="ECO:0000256" key="4">
    <source>
        <dbReference type="ARBA" id="ARBA00022490"/>
    </source>
</evidence>
<keyword evidence="6" id="KW-0479">Metal-binding</keyword>
<keyword evidence="11" id="KW-0808">Transferase</keyword>
<comment type="caution">
    <text evidence="11">The sequence shown here is derived from an EMBL/GenBank/DDBJ whole genome shotgun (WGS) entry which is preliminary data.</text>
</comment>
<dbReference type="PANTHER" id="PTHR33540">
    <property type="entry name" value="TRNA THREONYLCARBAMOYLADENOSINE BIOSYNTHESIS PROTEIN TSAE"/>
    <property type="match status" value="1"/>
</dbReference>
<evidence type="ECO:0000256" key="6">
    <source>
        <dbReference type="ARBA" id="ARBA00022723"/>
    </source>
</evidence>
<dbReference type="SUPFAM" id="SSF52540">
    <property type="entry name" value="P-loop containing nucleoside triphosphate hydrolases"/>
    <property type="match status" value="1"/>
</dbReference>
<evidence type="ECO:0000256" key="3">
    <source>
        <dbReference type="ARBA" id="ARBA00019010"/>
    </source>
</evidence>
<dbReference type="EMBL" id="DTDR01000127">
    <property type="protein sequence ID" value="HGK63973.1"/>
    <property type="molecule type" value="Genomic_DNA"/>
</dbReference>
<dbReference type="GO" id="GO:0005524">
    <property type="term" value="F:ATP binding"/>
    <property type="evidence" value="ECO:0007669"/>
    <property type="project" value="UniProtKB-KW"/>
</dbReference>
<gene>
    <name evidence="11" type="primary">tsaE</name>
    <name evidence="11" type="ORF">ENU74_05235</name>
</gene>
<evidence type="ECO:0000256" key="8">
    <source>
        <dbReference type="ARBA" id="ARBA00022840"/>
    </source>
</evidence>
<dbReference type="GO" id="GO:0046872">
    <property type="term" value="F:metal ion binding"/>
    <property type="evidence" value="ECO:0007669"/>
    <property type="project" value="UniProtKB-KW"/>
</dbReference>
<dbReference type="PANTHER" id="PTHR33540:SF2">
    <property type="entry name" value="TRNA THREONYLCARBAMOYLADENOSINE BIOSYNTHESIS PROTEIN TSAE"/>
    <property type="match status" value="1"/>
</dbReference>